<evidence type="ECO:0000256" key="1">
    <source>
        <dbReference type="SAM" id="MobiDB-lite"/>
    </source>
</evidence>
<name>A0AAW0JKV9_MYOGA</name>
<comment type="caution">
    <text evidence="2">The sequence shown here is derived from an EMBL/GenBank/DDBJ whole genome shotgun (WGS) entry which is preliminary data.</text>
</comment>
<gene>
    <name evidence="2" type="ORF">U0070_026656</name>
</gene>
<dbReference type="Proteomes" id="UP001488838">
    <property type="component" value="Unassembled WGS sequence"/>
</dbReference>
<evidence type="ECO:0000313" key="3">
    <source>
        <dbReference type="Proteomes" id="UP001488838"/>
    </source>
</evidence>
<accession>A0AAW0JKV9</accession>
<sequence>GDERKLRTLYEKGVATEIAAKVLDGSRKGYDVHQHVIRRPLNSEGQPNALKRQCSKKNKEESEEYAKVLAEEDTSDGVTQDSTCMTLLNSMTLKNSEQLLSLQQNPKDPTRLHNMDVSLKQNQIKRKKASGNRVEQVCGDMKNGSNRLLILDSPAL</sequence>
<organism evidence="2 3">
    <name type="scientific">Myodes glareolus</name>
    <name type="common">Bank vole</name>
    <name type="synonym">Clethrionomys glareolus</name>
    <dbReference type="NCBI Taxonomy" id="447135"/>
    <lineage>
        <taxon>Eukaryota</taxon>
        <taxon>Metazoa</taxon>
        <taxon>Chordata</taxon>
        <taxon>Craniata</taxon>
        <taxon>Vertebrata</taxon>
        <taxon>Euteleostomi</taxon>
        <taxon>Mammalia</taxon>
        <taxon>Eutheria</taxon>
        <taxon>Euarchontoglires</taxon>
        <taxon>Glires</taxon>
        <taxon>Rodentia</taxon>
        <taxon>Myomorpha</taxon>
        <taxon>Muroidea</taxon>
        <taxon>Cricetidae</taxon>
        <taxon>Arvicolinae</taxon>
        <taxon>Myodes</taxon>
    </lineage>
</organism>
<evidence type="ECO:0000313" key="2">
    <source>
        <dbReference type="EMBL" id="KAK7827450.1"/>
    </source>
</evidence>
<protein>
    <submittedName>
        <fullName evidence="2">Uncharacterized protein</fullName>
    </submittedName>
</protein>
<proteinExistence type="predicted"/>
<keyword evidence="3" id="KW-1185">Reference proteome</keyword>
<reference evidence="2 3" key="1">
    <citation type="journal article" date="2023" name="bioRxiv">
        <title>Conserved and derived expression patterns and positive selection on dental genes reveal complex evolutionary context of ever-growing rodent molars.</title>
        <authorList>
            <person name="Calamari Z.T."/>
            <person name="Song A."/>
            <person name="Cohen E."/>
            <person name="Akter M."/>
            <person name="Roy R.D."/>
            <person name="Hallikas O."/>
            <person name="Christensen M.M."/>
            <person name="Li P."/>
            <person name="Marangoni P."/>
            <person name="Jernvall J."/>
            <person name="Klein O.D."/>
        </authorList>
    </citation>
    <scope>NUCLEOTIDE SEQUENCE [LARGE SCALE GENOMIC DNA]</scope>
    <source>
        <strain evidence="2">V071</strain>
    </source>
</reference>
<feature type="non-terminal residue" evidence="2">
    <location>
        <position position="1"/>
    </location>
</feature>
<feature type="region of interest" description="Disordered" evidence="1">
    <location>
        <begin position="39"/>
        <end position="58"/>
    </location>
</feature>
<dbReference type="EMBL" id="JBBHLL010000030">
    <property type="protein sequence ID" value="KAK7827450.1"/>
    <property type="molecule type" value="Genomic_DNA"/>
</dbReference>
<dbReference type="AlphaFoldDB" id="A0AAW0JKV9"/>